<evidence type="ECO:0000259" key="6">
    <source>
        <dbReference type="Pfam" id="PF19289"/>
    </source>
</evidence>
<dbReference type="PIRSF" id="PIRSF004919">
    <property type="entry name" value="TldD"/>
    <property type="match status" value="1"/>
</dbReference>
<keyword evidence="3" id="KW-0378">Hydrolase</keyword>
<dbReference type="InterPro" id="IPR051463">
    <property type="entry name" value="Peptidase_U62_metallo"/>
</dbReference>
<dbReference type="AlphaFoldDB" id="X1KW81"/>
<feature type="domain" description="Metalloprotease TldD/E central" evidence="7">
    <location>
        <begin position="110"/>
        <end position="219"/>
    </location>
</feature>
<feature type="domain" description="Metalloprotease TldD/E N-terminal" evidence="5">
    <location>
        <begin position="17"/>
        <end position="70"/>
    </location>
</feature>
<evidence type="ECO:0000259" key="7">
    <source>
        <dbReference type="Pfam" id="PF19290"/>
    </source>
</evidence>
<comment type="caution">
    <text evidence="8">The sequence shown here is derived from an EMBL/GenBank/DDBJ whole genome shotgun (WGS) entry which is preliminary data.</text>
</comment>
<evidence type="ECO:0000256" key="1">
    <source>
        <dbReference type="ARBA" id="ARBA00005836"/>
    </source>
</evidence>
<dbReference type="GO" id="GO:0005829">
    <property type="term" value="C:cytosol"/>
    <property type="evidence" value="ECO:0007669"/>
    <property type="project" value="TreeGrafter"/>
</dbReference>
<evidence type="ECO:0000259" key="5">
    <source>
        <dbReference type="Pfam" id="PF01523"/>
    </source>
</evidence>
<dbReference type="PANTHER" id="PTHR30624">
    <property type="entry name" value="UNCHARACTERIZED PROTEIN TLDD AND PMBA"/>
    <property type="match status" value="1"/>
</dbReference>
<evidence type="ECO:0000313" key="8">
    <source>
        <dbReference type="EMBL" id="GAH94419.1"/>
    </source>
</evidence>
<dbReference type="InterPro" id="IPR036059">
    <property type="entry name" value="TldD/PmbA_sf"/>
</dbReference>
<dbReference type="InterPro" id="IPR002510">
    <property type="entry name" value="Metalloprtase-TldD/E_N"/>
</dbReference>
<dbReference type="Pfam" id="PF19290">
    <property type="entry name" value="PmbA_TldD_2nd"/>
    <property type="match status" value="1"/>
</dbReference>
<dbReference type="SUPFAM" id="SSF111283">
    <property type="entry name" value="Putative modulator of DNA gyrase, PmbA/TldD"/>
    <property type="match status" value="1"/>
</dbReference>
<dbReference type="Pfam" id="PF01523">
    <property type="entry name" value="PmbA_TldD_1st"/>
    <property type="match status" value="1"/>
</dbReference>
<accession>X1KW81</accession>
<organism evidence="8">
    <name type="scientific">marine sediment metagenome</name>
    <dbReference type="NCBI Taxonomy" id="412755"/>
    <lineage>
        <taxon>unclassified sequences</taxon>
        <taxon>metagenomes</taxon>
        <taxon>ecological metagenomes</taxon>
    </lineage>
</organism>
<dbReference type="InterPro" id="IPR025502">
    <property type="entry name" value="TldD"/>
</dbReference>
<dbReference type="Pfam" id="PF19289">
    <property type="entry name" value="PmbA_TldD_3rd"/>
    <property type="match status" value="1"/>
</dbReference>
<evidence type="ECO:0000256" key="4">
    <source>
        <dbReference type="ARBA" id="ARBA00023049"/>
    </source>
</evidence>
<keyword evidence="4" id="KW-0482">Metalloprotease</keyword>
<dbReference type="Gene3D" id="3.30.2290.10">
    <property type="entry name" value="PmbA/TldD superfamily"/>
    <property type="match status" value="1"/>
</dbReference>
<dbReference type="GO" id="GO:0006508">
    <property type="term" value="P:proteolysis"/>
    <property type="evidence" value="ECO:0007669"/>
    <property type="project" value="UniProtKB-KW"/>
</dbReference>
<dbReference type="GO" id="GO:0008237">
    <property type="term" value="F:metallopeptidase activity"/>
    <property type="evidence" value="ECO:0007669"/>
    <property type="project" value="UniProtKB-KW"/>
</dbReference>
<proteinExistence type="inferred from homology"/>
<evidence type="ECO:0000256" key="3">
    <source>
        <dbReference type="ARBA" id="ARBA00022801"/>
    </source>
</evidence>
<comment type="similarity">
    <text evidence="1">Belongs to the peptidase U62 family.</text>
</comment>
<gene>
    <name evidence="8" type="ORF">S06H3_00791</name>
</gene>
<evidence type="ECO:0008006" key="9">
    <source>
        <dbReference type="Google" id="ProtNLM"/>
    </source>
</evidence>
<protein>
    <recommendedName>
        <fullName evidence="9">TldD/PmbA family protein</fullName>
    </recommendedName>
</protein>
<dbReference type="InterPro" id="IPR035068">
    <property type="entry name" value="TldD/PmbA_N"/>
</dbReference>
<keyword evidence="2" id="KW-0645">Protease</keyword>
<evidence type="ECO:0000256" key="2">
    <source>
        <dbReference type="ARBA" id="ARBA00022670"/>
    </source>
</evidence>
<name>X1KW81_9ZZZZ</name>
<dbReference type="PANTHER" id="PTHR30624:SF0">
    <property type="entry name" value="METALLOPROTEASE SLR0863"/>
    <property type="match status" value="1"/>
</dbReference>
<dbReference type="InterPro" id="IPR045570">
    <property type="entry name" value="Metalloprtase-TldD/E_cen_dom"/>
</dbReference>
<sequence>MFDLFEKIIKKADCFTELRYHNRELNSISVRKGELEESSSSIYGGIGIRVLVNGSWGFSSTNRLTESDVYKTFMEAKVAAEISSKNKKDKIKLAKTTMATGEFEPEINDDLKNHTLDEKLSLVLKTEKMMRDFSPLIQSAFCRYSEIIDEKYIMTSDGARCHIFDMKPEFRVIAVAVKDGDMTMAFKATGVTGGWKDLFAKKKPEELAGDASKIAIDLLDAKYPIGERETVILDPSLVGLLSHEAIGHTVEADIVLSGSIAHGKIGKKVASELITLIDSGHSQIKGHAGGELLVDDEGVPTKKTIIIKDGILVSYLHNRETSKIFDVEPTGNARAFEYSDEPLIRMRNTYIEPGNHELEDMILEIKKGYLLKGPMSGQADANAEFMFGVQEAYEIKNGKLGKLLRGATISGQAFEVLNSVDAVSKDFQWDLGSGYCGKKTVCKS</sequence>
<dbReference type="EMBL" id="BARV01000165">
    <property type="protein sequence ID" value="GAH94419.1"/>
    <property type="molecule type" value="Genomic_DNA"/>
</dbReference>
<dbReference type="InterPro" id="IPR045569">
    <property type="entry name" value="Metalloprtase-TldD/E_C"/>
</dbReference>
<feature type="domain" description="Metalloprotease TldD/E C-terminal" evidence="6">
    <location>
        <begin position="229"/>
        <end position="433"/>
    </location>
</feature>
<reference evidence="8" key="1">
    <citation type="journal article" date="2014" name="Front. Microbiol.">
        <title>High frequency of phylogenetically diverse reductive dehalogenase-homologous genes in deep subseafloor sedimentary metagenomes.</title>
        <authorList>
            <person name="Kawai M."/>
            <person name="Futagami T."/>
            <person name="Toyoda A."/>
            <person name="Takaki Y."/>
            <person name="Nishi S."/>
            <person name="Hori S."/>
            <person name="Arai W."/>
            <person name="Tsubouchi T."/>
            <person name="Morono Y."/>
            <person name="Uchiyama I."/>
            <person name="Ito T."/>
            <person name="Fujiyama A."/>
            <person name="Inagaki F."/>
            <person name="Takami H."/>
        </authorList>
    </citation>
    <scope>NUCLEOTIDE SEQUENCE</scope>
    <source>
        <strain evidence="8">Expedition CK06-06</strain>
    </source>
</reference>